<organism evidence="1 2">
    <name type="scientific">Planococcus maritimus</name>
    <dbReference type="NCBI Taxonomy" id="192421"/>
    <lineage>
        <taxon>Bacteria</taxon>
        <taxon>Bacillati</taxon>
        <taxon>Bacillota</taxon>
        <taxon>Bacilli</taxon>
        <taxon>Bacillales</taxon>
        <taxon>Caryophanaceae</taxon>
        <taxon>Planococcus</taxon>
    </lineage>
</organism>
<protein>
    <submittedName>
        <fullName evidence="1">AbrB/MazE/SpoVT family DNA-binding domain-containing protein</fullName>
    </submittedName>
</protein>
<proteinExistence type="predicted"/>
<dbReference type="AlphaFoldDB" id="A0A150WAB6"/>
<dbReference type="SUPFAM" id="SSF89447">
    <property type="entry name" value="AbrB/MazE/MraZ-like"/>
    <property type="match status" value="1"/>
</dbReference>
<accession>A0A7D7RG71</accession>
<dbReference type="InterPro" id="IPR052731">
    <property type="entry name" value="B_subtilis_Trans_State_Reg"/>
</dbReference>
<gene>
    <name evidence="1" type="ORF">H1Q58_14865</name>
</gene>
<dbReference type="OrthoDB" id="9782993at2"/>
<dbReference type="SMART" id="SM00966">
    <property type="entry name" value="SpoVT_AbrB"/>
    <property type="match status" value="1"/>
</dbReference>
<dbReference type="KEGG" id="pmat:BBI11_15650"/>
<evidence type="ECO:0000313" key="2">
    <source>
        <dbReference type="Proteomes" id="UP000514716"/>
    </source>
</evidence>
<dbReference type="Pfam" id="PF04014">
    <property type="entry name" value="MazE_antitoxin"/>
    <property type="match status" value="1"/>
</dbReference>
<dbReference type="KEGG" id="pdec:H1Q58_14865"/>
<name>A0A150WAB6_PLAMR</name>
<dbReference type="RefSeq" id="WP_068465156.1">
    <property type="nucleotide sequence ID" value="NZ_CANLTX010000002.1"/>
</dbReference>
<keyword evidence="1" id="KW-0238">DNA-binding</keyword>
<dbReference type="Gene3D" id="2.10.260.10">
    <property type="match status" value="1"/>
</dbReference>
<dbReference type="InterPro" id="IPR007159">
    <property type="entry name" value="SpoVT-AbrB_dom"/>
</dbReference>
<keyword evidence="2" id="KW-1185">Reference proteome</keyword>
<dbReference type="Proteomes" id="UP000514716">
    <property type="component" value="Chromosome"/>
</dbReference>
<reference evidence="1 2" key="1">
    <citation type="submission" date="2020-07" db="EMBL/GenBank/DDBJ databases">
        <title>Screening of a cold-adapted Planococcus bacterium producing protease in traditional shrimp paste and protease identification by genome sequencing.</title>
        <authorList>
            <person name="Gao R."/>
            <person name="Leng W."/>
            <person name="Chu Q."/>
            <person name="Wu X."/>
            <person name="Liu H."/>
            <person name="Li X."/>
        </authorList>
    </citation>
    <scope>NUCLEOTIDE SEQUENCE [LARGE SCALE GENOMIC DNA]</scope>
    <source>
        <strain evidence="1 2">XJ11</strain>
    </source>
</reference>
<evidence type="ECO:0000313" key="1">
    <source>
        <dbReference type="EMBL" id="QMT17221.1"/>
    </source>
</evidence>
<dbReference type="PANTHER" id="PTHR36432:SF4">
    <property type="entry name" value="TRANSITION STATE REGULATOR ABH-RELATED"/>
    <property type="match status" value="1"/>
</dbReference>
<dbReference type="InterPro" id="IPR040678">
    <property type="entry name" value="AbrB_C"/>
</dbReference>
<dbReference type="InterPro" id="IPR037914">
    <property type="entry name" value="SpoVT-AbrB_sf"/>
</dbReference>
<dbReference type="NCBIfam" id="TIGR01439">
    <property type="entry name" value="lp_hng_hel_AbrB"/>
    <property type="match status" value="1"/>
</dbReference>
<accession>A0A150WAB6</accession>
<dbReference type="Pfam" id="PF18277">
    <property type="entry name" value="AbrB_C"/>
    <property type="match status" value="1"/>
</dbReference>
<dbReference type="EMBL" id="CP059540">
    <property type="protein sequence ID" value="QMT17221.1"/>
    <property type="molecule type" value="Genomic_DNA"/>
</dbReference>
<sequence>MKSTGIVRKVDQLGRIVTPIELRRSMGVNIGDPMEIFLDDDRIILRKFESAQTCVVTGEVFTENFESQLVKGMHLSPRGARLLLEELQNVSKK</sequence>
<dbReference type="GO" id="GO:0003677">
    <property type="term" value="F:DNA binding"/>
    <property type="evidence" value="ECO:0007669"/>
    <property type="project" value="UniProtKB-KW"/>
</dbReference>
<dbReference type="PANTHER" id="PTHR36432">
    <property type="match status" value="1"/>
</dbReference>